<organism evidence="3">
    <name type="scientific">Entamoeba dispar (strain ATCC PRA-260 / SAW760)</name>
    <dbReference type="NCBI Taxonomy" id="370354"/>
    <lineage>
        <taxon>Eukaryota</taxon>
        <taxon>Amoebozoa</taxon>
        <taxon>Evosea</taxon>
        <taxon>Archamoebae</taxon>
        <taxon>Mastigamoebida</taxon>
        <taxon>Entamoebidae</taxon>
        <taxon>Entamoeba</taxon>
    </lineage>
</organism>
<dbReference type="KEGG" id="edi:EDI_035150"/>
<sequence length="453" mass="50423">MEESTSNNKEIGLFQGSSHLTLVQNIITEVMCFLVGISFNYLSEVLYSTTNDMGTLMGDISFIYSLPLTIAFSNIITVISLIIFTSAFQKYPLFLLAVISLIGQIIIAIGITPSLPLIYEAHASYSTPIEISILTICALAHGIFSAFNFASFLHISSLLSHFHLILYIIGTNAGPMLSSFLDYFGYFVGGWKSNMDYVSMMLVLIFTEIGSLCLMVFCYYYIKPFRKVIKIEPTSLVVKNGFVLTQWHKMKILLTSSFDEMKEVVVNLKHQVASLLMVYLTSNILYPGMFIYYHISASNQLDKNNDNYTFLMKNISIIYTGSCVIGSLFIFLPSHISKKTLLAASVFRLFVITTLTSLISQGGMIIVKQYGGQSTSLIVNKVHLLLFVLMSLSSAIIGITQGYITSISFISMIKRAEERAATYVILLSVSLISFIGTVIQIVLVISFSSLFDF</sequence>
<keyword evidence="3" id="KW-1185">Reference proteome</keyword>
<evidence type="ECO:0000256" key="1">
    <source>
        <dbReference type="SAM" id="Phobius"/>
    </source>
</evidence>
<dbReference type="eggNOG" id="ENOG502RFIK">
    <property type="taxonomic scope" value="Eukaryota"/>
</dbReference>
<name>B0EN32_ENTDS</name>
<feature type="transmembrane region" description="Helical" evidence="1">
    <location>
        <begin position="315"/>
        <end position="334"/>
    </location>
</feature>
<feature type="transmembrane region" description="Helical" evidence="1">
    <location>
        <begin position="387"/>
        <end position="411"/>
    </location>
</feature>
<keyword evidence="1" id="KW-0812">Transmembrane</keyword>
<dbReference type="VEuPathDB" id="AmoebaDB:EDI_035150"/>
<dbReference type="GeneID" id="5884693"/>
<feature type="transmembrane region" description="Helical" evidence="1">
    <location>
        <begin position="20"/>
        <end position="42"/>
    </location>
</feature>
<dbReference type="OMA" id="TEVMCFL"/>
<proteinExistence type="predicted"/>
<feature type="transmembrane region" description="Helical" evidence="1">
    <location>
        <begin position="164"/>
        <end position="185"/>
    </location>
</feature>
<feature type="transmembrane region" description="Helical" evidence="1">
    <location>
        <begin position="62"/>
        <end position="84"/>
    </location>
</feature>
<accession>B0EN32</accession>
<feature type="transmembrane region" description="Helical" evidence="1">
    <location>
        <begin position="423"/>
        <end position="447"/>
    </location>
</feature>
<keyword evidence="1" id="KW-0472">Membrane</keyword>
<feature type="transmembrane region" description="Helical" evidence="1">
    <location>
        <begin position="197"/>
        <end position="222"/>
    </location>
</feature>
<dbReference type="AlphaFoldDB" id="B0EN32"/>
<evidence type="ECO:0000313" key="3">
    <source>
        <dbReference type="Proteomes" id="UP000008076"/>
    </source>
</evidence>
<evidence type="ECO:0000313" key="2">
    <source>
        <dbReference type="EMBL" id="EDR24057.1"/>
    </source>
</evidence>
<dbReference type="EMBL" id="DS550052">
    <property type="protein sequence ID" value="EDR24057.1"/>
    <property type="molecule type" value="Genomic_DNA"/>
</dbReference>
<gene>
    <name evidence="2" type="ORF">EDI_035150</name>
</gene>
<feature type="transmembrane region" description="Helical" evidence="1">
    <location>
        <begin position="131"/>
        <end position="152"/>
    </location>
</feature>
<protein>
    <submittedName>
        <fullName evidence="2">Uncharacterized protein</fullName>
    </submittedName>
</protein>
<feature type="transmembrane region" description="Helical" evidence="1">
    <location>
        <begin position="346"/>
        <end position="367"/>
    </location>
</feature>
<keyword evidence="1" id="KW-1133">Transmembrane helix</keyword>
<dbReference type="RefSeq" id="XP_001739555.1">
    <property type="nucleotide sequence ID" value="XM_001739503.1"/>
</dbReference>
<dbReference type="Proteomes" id="UP000008076">
    <property type="component" value="Unassembled WGS sequence"/>
</dbReference>
<reference evidence="3" key="1">
    <citation type="submission" date="2007-12" db="EMBL/GenBank/DDBJ databases">
        <title>Annotation of Entamoeba dispar SAW760.</title>
        <authorList>
            <person name="Lorenzi H."/>
            <person name="Inman J."/>
            <person name="Schobel S."/>
            <person name="Amedeo P."/>
            <person name="Caler E."/>
        </authorList>
    </citation>
    <scope>NUCLEOTIDE SEQUENCE [LARGE SCALE GENOMIC DNA]</scope>
    <source>
        <strain evidence="3">ATCC PRA-260 / SAW760</strain>
    </source>
</reference>
<feature type="transmembrane region" description="Helical" evidence="1">
    <location>
        <begin position="91"/>
        <end position="111"/>
    </location>
</feature>
<feature type="transmembrane region" description="Helical" evidence="1">
    <location>
        <begin position="272"/>
        <end position="295"/>
    </location>
</feature>
<dbReference type="OrthoDB" id="29017at2759"/>